<dbReference type="InterPro" id="IPR000462">
    <property type="entry name" value="CDP-OH_P_trans"/>
</dbReference>
<sequence length="400" mass="44395">MDRTVQDDRAPVEADATPSHGTADETMPYVEIIEAADPVWLFGLSGKERLLRQLSQKPGMLSLVAAGPRLILDADCLYDAPVLEWLLQHPDRAVEADGARGCHASAKLVKAARAWMEGRDAAPAGLEIASPQEIAQAYRSALRKREAPYCLRVSDIGARAAEKRLFQGSYKGVTDVVTKYLWPLPAFHVTRLCARLHLSPNMVTSLSAILVVAAFWFFWIGAFAPGLLAAWGMTFLDTVDGKLARTTLTSSKWGNVFDHGIDLIHPPFWYWAWAHGLVASAGEAAPLWLDPALLVIVGGYIAGRLIEGYFIARFKMELHIWRRFDSFFRLIVSRRNPNLVLLSLALLIATPTTGFLWVALWTVLSLLVHLVQILQAESQHRRAALESWLDQSSSYSSVEQ</sequence>
<keyword evidence="4" id="KW-0812">Transmembrane</keyword>
<dbReference type="GO" id="GO:0016780">
    <property type="term" value="F:phosphotransferase activity, for other substituted phosphate groups"/>
    <property type="evidence" value="ECO:0007669"/>
    <property type="project" value="InterPro"/>
</dbReference>
<feature type="region of interest" description="Disordered" evidence="3">
    <location>
        <begin position="1"/>
        <end position="25"/>
    </location>
</feature>
<protein>
    <recommendedName>
        <fullName evidence="9">CDP-alcohol phosphatidyltransferase family protein</fullName>
    </recommendedName>
</protein>
<feature type="transmembrane region" description="Helical" evidence="4">
    <location>
        <begin position="205"/>
        <end position="231"/>
    </location>
</feature>
<evidence type="ECO:0008006" key="9">
    <source>
        <dbReference type="Google" id="ProtNLM"/>
    </source>
</evidence>
<dbReference type="GO" id="GO:0008654">
    <property type="term" value="P:phospholipid biosynthetic process"/>
    <property type="evidence" value="ECO:0007669"/>
    <property type="project" value="InterPro"/>
</dbReference>
<evidence type="ECO:0000313" key="5">
    <source>
        <dbReference type="EMBL" id="GEQ97144.1"/>
    </source>
</evidence>
<dbReference type="Pfam" id="PF01066">
    <property type="entry name" value="CDP-OH_P_transf"/>
    <property type="match status" value="1"/>
</dbReference>
<comment type="caution">
    <text evidence="5">The sequence shown here is derived from an EMBL/GenBank/DDBJ whole genome shotgun (WGS) entry which is preliminary data.</text>
</comment>
<name>A0A5A7MND4_9PROT</name>
<accession>A0A5A7MND4</accession>
<dbReference type="EMBL" id="BKCM01000001">
    <property type="protein sequence ID" value="GEQ99475.1"/>
    <property type="molecule type" value="Genomic_DNA"/>
</dbReference>
<evidence type="ECO:0000313" key="7">
    <source>
        <dbReference type="Proteomes" id="UP000322084"/>
    </source>
</evidence>
<evidence type="ECO:0000256" key="4">
    <source>
        <dbReference type="SAM" id="Phobius"/>
    </source>
</evidence>
<keyword evidence="8" id="KW-1185">Reference proteome</keyword>
<dbReference type="GO" id="GO:0016020">
    <property type="term" value="C:membrane"/>
    <property type="evidence" value="ECO:0007669"/>
    <property type="project" value="InterPro"/>
</dbReference>
<dbReference type="InterPro" id="IPR048254">
    <property type="entry name" value="CDP_ALCOHOL_P_TRANSF_CS"/>
</dbReference>
<organism evidence="5 7">
    <name type="scientific">Iodidimonas gelatinilytica</name>
    <dbReference type="NCBI Taxonomy" id="1236966"/>
    <lineage>
        <taxon>Bacteria</taxon>
        <taxon>Pseudomonadati</taxon>
        <taxon>Pseudomonadota</taxon>
        <taxon>Alphaproteobacteria</taxon>
        <taxon>Iodidimonadales</taxon>
        <taxon>Iodidimonadaceae</taxon>
        <taxon>Iodidimonas</taxon>
    </lineage>
</organism>
<feature type="transmembrane region" description="Helical" evidence="4">
    <location>
        <begin position="287"/>
        <end position="306"/>
    </location>
</feature>
<keyword evidence="1 2" id="KW-0808">Transferase</keyword>
<gene>
    <name evidence="5" type="ORF">JCM17844_07810</name>
    <name evidence="6" type="ORF">JCM17845_00990</name>
</gene>
<keyword evidence="4" id="KW-1133">Transmembrane helix</keyword>
<dbReference type="Gene3D" id="1.20.120.1760">
    <property type="match status" value="1"/>
</dbReference>
<comment type="similarity">
    <text evidence="2">Belongs to the CDP-alcohol phosphatidyltransferase class-I family.</text>
</comment>
<evidence type="ECO:0000313" key="8">
    <source>
        <dbReference type="Proteomes" id="UP000325187"/>
    </source>
</evidence>
<keyword evidence="4" id="KW-0472">Membrane</keyword>
<proteinExistence type="inferred from homology"/>
<dbReference type="InterPro" id="IPR043130">
    <property type="entry name" value="CDP-OH_PTrfase_TM_dom"/>
</dbReference>
<evidence type="ECO:0000313" key="6">
    <source>
        <dbReference type="EMBL" id="GEQ99475.1"/>
    </source>
</evidence>
<dbReference type="PROSITE" id="PS00379">
    <property type="entry name" value="CDP_ALCOHOL_P_TRANSF"/>
    <property type="match status" value="1"/>
</dbReference>
<dbReference type="Proteomes" id="UP000322084">
    <property type="component" value="Unassembled WGS sequence"/>
</dbReference>
<dbReference type="Proteomes" id="UP000325187">
    <property type="component" value="Unassembled WGS sequence"/>
</dbReference>
<evidence type="ECO:0000256" key="1">
    <source>
        <dbReference type="ARBA" id="ARBA00022679"/>
    </source>
</evidence>
<evidence type="ECO:0000256" key="3">
    <source>
        <dbReference type="SAM" id="MobiDB-lite"/>
    </source>
</evidence>
<reference evidence="7 8" key="1">
    <citation type="submission" date="2019-09" db="EMBL/GenBank/DDBJ databases">
        <title>NBRP : Genome information of microbial organism related human and environment.</title>
        <authorList>
            <person name="Hattori M."/>
            <person name="Oshima K."/>
            <person name="Inaba H."/>
            <person name="Suda W."/>
            <person name="Sakamoto M."/>
            <person name="Iino T."/>
            <person name="Kitahara M."/>
            <person name="Oshida Y."/>
            <person name="Iida T."/>
            <person name="Kudo T."/>
            <person name="Itoh T."/>
            <person name="Ohkuma M."/>
        </authorList>
    </citation>
    <scope>NUCLEOTIDE SEQUENCE [LARGE SCALE GENOMIC DNA]</scope>
    <source>
        <strain evidence="5 7">Hi-2</strain>
        <strain evidence="6 8">Mie-1</strain>
    </source>
</reference>
<accession>A0A5A7MX86</accession>
<feature type="compositionally biased region" description="Basic and acidic residues" evidence="3">
    <location>
        <begin position="1"/>
        <end position="12"/>
    </location>
</feature>
<evidence type="ECO:0000256" key="2">
    <source>
        <dbReference type="RuleBase" id="RU003750"/>
    </source>
</evidence>
<dbReference type="EMBL" id="BKCL01000002">
    <property type="protein sequence ID" value="GEQ97144.1"/>
    <property type="molecule type" value="Genomic_DNA"/>
</dbReference>
<dbReference type="AlphaFoldDB" id="A0A5A7MND4"/>